<dbReference type="CDD" id="cd02440">
    <property type="entry name" value="AdoMet_MTases"/>
    <property type="match status" value="1"/>
</dbReference>
<accession>A0ABR6TJZ3</accession>
<evidence type="ECO:0000313" key="2">
    <source>
        <dbReference type="EMBL" id="MBC2575463.1"/>
    </source>
</evidence>
<dbReference type="GO" id="GO:0032259">
    <property type="term" value="P:methylation"/>
    <property type="evidence" value="ECO:0007669"/>
    <property type="project" value="UniProtKB-KW"/>
</dbReference>
<dbReference type="PANTHER" id="PTHR13369">
    <property type="match status" value="1"/>
</dbReference>
<keyword evidence="2" id="KW-0808">Transferase</keyword>
<dbReference type="GO" id="GO:0008168">
    <property type="term" value="F:methyltransferase activity"/>
    <property type="evidence" value="ECO:0007669"/>
    <property type="project" value="UniProtKB-KW"/>
</dbReference>
<keyword evidence="3" id="KW-1185">Reference proteome</keyword>
<keyword evidence="2" id="KW-0489">Methyltransferase</keyword>
<evidence type="ECO:0000259" key="1">
    <source>
        <dbReference type="Pfam" id="PF13679"/>
    </source>
</evidence>
<dbReference type="InterPro" id="IPR029063">
    <property type="entry name" value="SAM-dependent_MTases_sf"/>
</dbReference>
<sequence>MEKIEEYIDIIIKLNPIRIVISNKSDKEYKYNKVKINKNYSKEKSYYQIEFFTEKQVFHENIEDKELREKLIYFMGKYKQLSSTSENYSCDMRISKKGKIFFSKKEQKNTISINREHNKKKNYILKEGMDIPPLKDLGIFTQDGKVVNSKYDKYKQINRFIEIIDDEIKKVEKYYSDKSDNTLRVLDFGCGKSYLTFILYYYFTEIKKMKVDVIGLDLKQDVIDRCNEISKKYGYENLKFEIGDINGYRYENNVDMVITLHACDTATDYALYNAINWNAKMIFSVPCCQHEINSSIKAKNLNILTKYGIVQERVSALFTDAIRANLLEVMGYRTQLLEFIDISHSPKNILIRAVKSNISSDKRKKSLMEIENLRREFYFDQTLYNLLEEKIKNV</sequence>
<dbReference type="InterPro" id="IPR025714">
    <property type="entry name" value="Methyltranfer_dom"/>
</dbReference>
<dbReference type="SUPFAM" id="SSF53335">
    <property type="entry name" value="S-adenosyl-L-methionine-dependent methyltransferases"/>
    <property type="match status" value="1"/>
</dbReference>
<proteinExistence type="predicted"/>
<protein>
    <submittedName>
        <fullName evidence="2">SAM-dependent methyltransferase</fullName>
    </submittedName>
</protein>
<dbReference type="Pfam" id="PF13679">
    <property type="entry name" value="Methyltransf_32"/>
    <property type="match status" value="1"/>
</dbReference>
<dbReference type="EMBL" id="JABGBW010000001">
    <property type="protein sequence ID" value="MBC2575463.1"/>
    <property type="molecule type" value="Genomic_DNA"/>
</dbReference>
<feature type="domain" description="Methyltransferase" evidence="1">
    <location>
        <begin position="152"/>
        <end position="294"/>
    </location>
</feature>
<comment type="caution">
    <text evidence="2">The sequence shown here is derived from an EMBL/GenBank/DDBJ whole genome shotgun (WGS) entry which is preliminary data.</text>
</comment>
<reference evidence="2 3" key="1">
    <citation type="submission" date="2020-05" db="EMBL/GenBank/DDBJ databases">
        <title>Draft genome of xy-202 and genomic insight in genome of the genus Peptostreptococcus.</title>
        <authorList>
            <person name="Zhang Z."/>
        </authorList>
    </citation>
    <scope>NUCLEOTIDE SEQUENCE [LARGE SCALE GENOMIC DNA]</scope>
    <source>
        <strain evidence="2 3">DSM 27025</strain>
    </source>
</reference>
<evidence type="ECO:0000313" key="3">
    <source>
        <dbReference type="Proteomes" id="UP000713904"/>
    </source>
</evidence>
<organism evidence="2 3">
    <name type="scientific">Peptostreptococcus canis</name>
    <dbReference type="NCBI Taxonomy" id="1159213"/>
    <lineage>
        <taxon>Bacteria</taxon>
        <taxon>Bacillati</taxon>
        <taxon>Bacillota</taxon>
        <taxon>Clostridia</taxon>
        <taxon>Peptostreptococcales</taxon>
        <taxon>Peptostreptococcaceae</taxon>
        <taxon>Peptostreptococcus</taxon>
    </lineage>
</organism>
<dbReference type="Gene3D" id="3.40.50.150">
    <property type="entry name" value="Vaccinia Virus protein VP39"/>
    <property type="match status" value="1"/>
</dbReference>
<dbReference type="PANTHER" id="PTHR13369:SF3">
    <property type="entry name" value="METHYLTRANSFERASE DOMAIN-CONTAINING PROTEIN"/>
    <property type="match status" value="1"/>
</dbReference>
<name>A0ABR6TJZ3_9FIRM</name>
<dbReference type="Proteomes" id="UP000713904">
    <property type="component" value="Unassembled WGS sequence"/>
</dbReference>
<gene>
    <name evidence="2" type="ORF">HLB29_02045</name>
</gene>